<gene>
    <name evidence="1" type="ORF">A9B99_20110</name>
</gene>
<reference evidence="2" key="1">
    <citation type="submission" date="2016-05" db="EMBL/GenBank/DDBJ databases">
        <authorList>
            <person name="Behera P."/>
            <person name="Vaishampayan P."/>
            <person name="Singh N."/>
            <person name="Raina V."/>
            <person name="Suar M."/>
            <person name="Pattnaik A."/>
            <person name="Rastogi G."/>
        </authorList>
    </citation>
    <scope>NUCLEOTIDE SEQUENCE [LARGE SCALE GENOMIC DNA]</scope>
    <source>
        <strain evidence="2">MP23</strain>
    </source>
</reference>
<dbReference type="AlphaFoldDB" id="A0A1B7L612"/>
<sequence>MQNFKKDSQKSFLTAIECPKCAKKSEHSTSRVNKKKMLICPFCNGLFQPPETHARPAVFSLKK</sequence>
<dbReference type="RefSeq" id="WP_064596383.1">
    <property type="nucleotide sequence ID" value="NZ_CP134782.1"/>
</dbReference>
<name>A0A1B7L612_9ENTR</name>
<dbReference type="NCBIfam" id="NF038384">
    <property type="entry name" value="zinc_YnfU_fam"/>
    <property type="match status" value="1"/>
</dbReference>
<dbReference type="EMBL" id="LYRP01000005">
    <property type="protein sequence ID" value="OAT77716.1"/>
    <property type="molecule type" value="Genomic_DNA"/>
</dbReference>
<proteinExistence type="predicted"/>
<protein>
    <submittedName>
        <fullName evidence="1">Uncharacterized protein</fullName>
    </submittedName>
</protein>
<dbReference type="Pfam" id="PF23499">
    <property type="entry name" value="YnfU"/>
    <property type="match status" value="1"/>
</dbReference>
<dbReference type="Proteomes" id="UP000078225">
    <property type="component" value="Unassembled WGS sequence"/>
</dbReference>
<comment type="caution">
    <text evidence="1">The sequence shown here is derived from an EMBL/GenBank/DDBJ whole genome shotgun (WGS) entry which is preliminary data.</text>
</comment>
<evidence type="ECO:0000313" key="2">
    <source>
        <dbReference type="Proteomes" id="UP000078225"/>
    </source>
</evidence>
<evidence type="ECO:0000313" key="1">
    <source>
        <dbReference type="EMBL" id="OAT77716.1"/>
    </source>
</evidence>
<accession>A0A1B7L612</accession>
<organism evidence="1 2">
    <name type="scientific">Mangrovibacter phragmitis</name>
    <dbReference type="NCBI Taxonomy" id="1691903"/>
    <lineage>
        <taxon>Bacteria</taxon>
        <taxon>Pseudomonadati</taxon>
        <taxon>Pseudomonadota</taxon>
        <taxon>Gammaproteobacteria</taxon>
        <taxon>Enterobacterales</taxon>
        <taxon>Enterobacteriaceae</taxon>
        <taxon>Mangrovibacter</taxon>
    </lineage>
</organism>
<keyword evidence="2" id="KW-1185">Reference proteome</keyword>
<dbReference type="InterPro" id="IPR057793">
    <property type="entry name" value="YnfU-like"/>
</dbReference>